<feature type="signal peptide" evidence="1">
    <location>
        <begin position="1"/>
        <end position="22"/>
    </location>
</feature>
<keyword evidence="3" id="KW-1185">Reference proteome</keyword>
<organism evidence="2 3">
    <name type="scientific">Rhodobacter calidifons</name>
    <dbReference type="NCBI Taxonomy" id="2715277"/>
    <lineage>
        <taxon>Bacteria</taxon>
        <taxon>Pseudomonadati</taxon>
        <taxon>Pseudomonadota</taxon>
        <taxon>Alphaproteobacteria</taxon>
        <taxon>Rhodobacterales</taxon>
        <taxon>Rhodobacter group</taxon>
        <taxon>Rhodobacter</taxon>
    </lineage>
</organism>
<evidence type="ECO:0000256" key="1">
    <source>
        <dbReference type="SAM" id="SignalP"/>
    </source>
</evidence>
<name>A0ABX0G766_9RHOB</name>
<feature type="chain" id="PRO_5045656998" evidence="1">
    <location>
        <begin position="23"/>
        <end position="294"/>
    </location>
</feature>
<proteinExistence type="predicted"/>
<evidence type="ECO:0000313" key="3">
    <source>
        <dbReference type="Proteomes" id="UP001515660"/>
    </source>
</evidence>
<accession>A0ABX0G766</accession>
<keyword evidence="1" id="KW-0732">Signal</keyword>
<dbReference type="RefSeq" id="WP_166402740.1">
    <property type="nucleotide sequence ID" value="NZ_JAANHS010000005.1"/>
</dbReference>
<evidence type="ECO:0000313" key="2">
    <source>
        <dbReference type="EMBL" id="NHB76694.1"/>
    </source>
</evidence>
<protein>
    <submittedName>
        <fullName evidence="2">Uncharacterized protein</fullName>
    </submittedName>
</protein>
<dbReference type="EMBL" id="JAANHS010000005">
    <property type="protein sequence ID" value="NHB76694.1"/>
    <property type="molecule type" value="Genomic_DNA"/>
</dbReference>
<reference evidence="2 3" key="1">
    <citation type="journal article" date="2022" name="Microorganisms">
        <title>Genome Sequence and Characterization of a Xanthorhodopsin-Containing, Aerobic Anoxygenic Phototrophic Rhodobacter Species, Isolated from Mesophilic Conditions at Yellowstone National Park.</title>
        <authorList>
            <person name="Kyndt J.A."/>
            <person name="Robertson S."/>
            <person name="Shoffstall I.B."/>
            <person name="Ramaley R.F."/>
            <person name="Meyer T.E."/>
        </authorList>
    </citation>
    <scope>NUCLEOTIDE SEQUENCE [LARGE SCALE GENOMIC DNA]</scope>
    <source>
        <strain evidence="2 3">M37P</strain>
    </source>
</reference>
<gene>
    <name evidence="2" type="ORF">G8O29_08050</name>
</gene>
<dbReference type="Proteomes" id="UP001515660">
    <property type="component" value="Unassembled WGS sequence"/>
</dbReference>
<sequence>MAMRLRLALILALAAGPGAAETAVDCARMPDLLRDLSGLAVTAPPAASAEDWCVLDGARLGPDGGPRITAAQLRARATADGPEILSLALEARGLRLAPDPRDPGMPDWLRDLLRLQSGDLRLMLRREVEADRLLLDLARLDLSGGTMLELSGALAGAGIAPRTLPSGRLRQVRLVWRSDGSTLRPVLAAWGARLKPGLAEGAAVEAARAALLALAAAVPAGALGEVARKELESAIRALPQGRGRLTVDLASEGGIGAADLGLLALLRDPSGSDALAQFLAGSRLDIDWQPGILP</sequence>
<comment type="caution">
    <text evidence="2">The sequence shown here is derived from an EMBL/GenBank/DDBJ whole genome shotgun (WGS) entry which is preliminary data.</text>
</comment>